<gene>
    <name evidence="5" type="ORF">D1614_19265</name>
</gene>
<dbReference type="InterPro" id="IPR036388">
    <property type="entry name" value="WH-like_DNA-bd_sf"/>
</dbReference>
<keyword evidence="1" id="KW-0805">Transcription regulation</keyword>
<dbReference type="AlphaFoldDB" id="A0A399SUV1"/>
<organism evidence="5 6">
    <name type="scientific">Maribellus luteus</name>
    <dbReference type="NCBI Taxonomy" id="2305463"/>
    <lineage>
        <taxon>Bacteria</taxon>
        <taxon>Pseudomonadati</taxon>
        <taxon>Bacteroidota</taxon>
        <taxon>Bacteroidia</taxon>
        <taxon>Marinilabiliales</taxon>
        <taxon>Prolixibacteraceae</taxon>
        <taxon>Maribellus</taxon>
    </lineage>
</organism>
<dbReference type="InterPro" id="IPR008920">
    <property type="entry name" value="TF_FadR/GntR_C"/>
</dbReference>
<protein>
    <submittedName>
        <fullName evidence="5">FadR family transcriptional regulator</fullName>
    </submittedName>
</protein>
<dbReference type="SMART" id="SM00895">
    <property type="entry name" value="FCD"/>
    <property type="match status" value="1"/>
</dbReference>
<dbReference type="InterPro" id="IPR011711">
    <property type="entry name" value="GntR_C"/>
</dbReference>
<dbReference type="PROSITE" id="PS50949">
    <property type="entry name" value="HTH_GNTR"/>
    <property type="match status" value="1"/>
</dbReference>
<evidence type="ECO:0000256" key="3">
    <source>
        <dbReference type="ARBA" id="ARBA00023163"/>
    </source>
</evidence>
<dbReference type="Gene3D" id="1.10.10.10">
    <property type="entry name" value="Winged helix-like DNA-binding domain superfamily/Winged helix DNA-binding domain"/>
    <property type="match status" value="1"/>
</dbReference>
<dbReference type="RefSeq" id="WP_119439655.1">
    <property type="nucleotide sequence ID" value="NZ_QWGR01000015.1"/>
</dbReference>
<dbReference type="Pfam" id="PF07729">
    <property type="entry name" value="FCD"/>
    <property type="match status" value="1"/>
</dbReference>
<evidence type="ECO:0000256" key="2">
    <source>
        <dbReference type="ARBA" id="ARBA00023125"/>
    </source>
</evidence>
<dbReference type="PANTHER" id="PTHR43537:SF5">
    <property type="entry name" value="UXU OPERON TRANSCRIPTIONAL REGULATOR"/>
    <property type="match status" value="1"/>
</dbReference>
<dbReference type="SUPFAM" id="SSF46785">
    <property type="entry name" value="Winged helix' DNA-binding domain"/>
    <property type="match status" value="1"/>
</dbReference>
<keyword evidence="3" id="KW-0804">Transcription</keyword>
<dbReference type="Gene3D" id="1.20.120.530">
    <property type="entry name" value="GntR ligand-binding domain-like"/>
    <property type="match status" value="1"/>
</dbReference>
<evidence type="ECO:0000313" key="5">
    <source>
        <dbReference type="EMBL" id="RIJ46382.1"/>
    </source>
</evidence>
<dbReference type="SUPFAM" id="SSF48008">
    <property type="entry name" value="GntR ligand-binding domain-like"/>
    <property type="match status" value="1"/>
</dbReference>
<dbReference type="CDD" id="cd07377">
    <property type="entry name" value="WHTH_GntR"/>
    <property type="match status" value="1"/>
</dbReference>
<dbReference type="InterPro" id="IPR036390">
    <property type="entry name" value="WH_DNA-bd_sf"/>
</dbReference>
<dbReference type="InterPro" id="IPR000524">
    <property type="entry name" value="Tscrpt_reg_HTH_GntR"/>
</dbReference>
<evidence type="ECO:0000313" key="6">
    <source>
        <dbReference type="Proteomes" id="UP000265926"/>
    </source>
</evidence>
<dbReference type="EMBL" id="QWGR01000015">
    <property type="protein sequence ID" value="RIJ46382.1"/>
    <property type="molecule type" value="Genomic_DNA"/>
</dbReference>
<dbReference type="SMART" id="SM00345">
    <property type="entry name" value="HTH_GNTR"/>
    <property type="match status" value="1"/>
</dbReference>
<dbReference type="GO" id="GO:0003700">
    <property type="term" value="F:DNA-binding transcription factor activity"/>
    <property type="evidence" value="ECO:0007669"/>
    <property type="project" value="InterPro"/>
</dbReference>
<keyword evidence="2" id="KW-0238">DNA-binding</keyword>
<dbReference type="PRINTS" id="PR00035">
    <property type="entry name" value="HTHGNTR"/>
</dbReference>
<sequence>MNNIFQKIGTTQTLSQKIERNIERAIREKKLPVGSKLPSERELCEMFAVSRTALREALRRLSARGLIEIRKGSGMIVKKINMKDAIDSLNLYYDLKFDMDLLTQIIELRLAFEPEIARMAAVNRTDDDLKNLTTNLTEFAACDPDNTQLESDLDNKFHLTVARATGNPFVIVTMEPVHNLLPRMRNYIYANVEGEKEITLGYHKEIVNAIREKDADRAYEKMQAHIGRNMQVYNKFLKNSNA</sequence>
<reference evidence="5 6" key="1">
    <citation type="submission" date="2018-08" db="EMBL/GenBank/DDBJ databases">
        <title>Pallidiluteibacterium maritimus gen. nov., sp. nov., isolated from coastal sediment.</title>
        <authorList>
            <person name="Zhou L.Y."/>
        </authorList>
    </citation>
    <scope>NUCLEOTIDE SEQUENCE [LARGE SCALE GENOMIC DNA]</scope>
    <source>
        <strain evidence="5 6">XSD2</strain>
    </source>
</reference>
<dbReference type="OrthoDB" id="9799482at2"/>
<evidence type="ECO:0000256" key="1">
    <source>
        <dbReference type="ARBA" id="ARBA00023015"/>
    </source>
</evidence>
<dbReference type="Pfam" id="PF00392">
    <property type="entry name" value="GntR"/>
    <property type="match status" value="1"/>
</dbReference>
<evidence type="ECO:0000259" key="4">
    <source>
        <dbReference type="PROSITE" id="PS50949"/>
    </source>
</evidence>
<accession>A0A399SUV1</accession>
<dbReference type="PANTHER" id="PTHR43537">
    <property type="entry name" value="TRANSCRIPTIONAL REGULATOR, GNTR FAMILY"/>
    <property type="match status" value="1"/>
</dbReference>
<name>A0A399SUV1_9BACT</name>
<dbReference type="GO" id="GO:0003677">
    <property type="term" value="F:DNA binding"/>
    <property type="evidence" value="ECO:0007669"/>
    <property type="project" value="UniProtKB-KW"/>
</dbReference>
<keyword evidence="6" id="KW-1185">Reference proteome</keyword>
<comment type="caution">
    <text evidence="5">The sequence shown here is derived from an EMBL/GenBank/DDBJ whole genome shotgun (WGS) entry which is preliminary data.</text>
</comment>
<proteinExistence type="predicted"/>
<dbReference type="Proteomes" id="UP000265926">
    <property type="component" value="Unassembled WGS sequence"/>
</dbReference>
<feature type="domain" description="HTH gntR-type" evidence="4">
    <location>
        <begin position="12"/>
        <end position="80"/>
    </location>
</feature>